<protein>
    <submittedName>
        <fullName evidence="1">Uncharacterized protein</fullName>
    </submittedName>
</protein>
<dbReference type="AlphaFoldDB" id="A0A382VX38"/>
<proteinExistence type="predicted"/>
<feature type="non-terminal residue" evidence="1">
    <location>
        <position position="1"/>
    </location>
</feature>
<accession>A0A382VX38</accession>
<sequence>KEDKEILHRGEMYLSNNLQSMKKQRVGIITLPSIRIASIPMKLVVKEYSHRLSKGVN</sequence>
<dbReference type="EMBL" id="UINC01155283">
    <property type="protein sequence ID" value="SVD51044.1"/>
    <property type="molecule type" value="Genomic_DNA"/>
</dbReference>
<name>A0A382VX38_9ZZZZ</name>
<organism evidence="1">
    <name type="scientific">marine metagenome</name>
    <dbReference type="NCBI Taxonomy" id="408172"/>
    <lineage>
        <taxon>unclassified sequences</taxon>
        <taxon>metagenomes</taxon>
        <taxon>ecological metagenomes</taxon>
    </lineage>
</organism>
<reference evidence="1" key="1">
    <citation type="submission" date="2018-05" db="EMBL/GenBank/DDBJ databases">
        <authorList>
            <person name="Lanie J.A."/>
            <person name="Ng W.-L."/>
            <person name="Kazmierczak K.M."/>
            <person name="Andrzejewski T.M."/>
            <person name="Davidsen T.M."/>
            <person name="Wayne K.J."/>
            <person name="Tettelin H."/>
            <person name="Glass J.I."/>
            <person name="Rusch D."/>
            <person name="Podicherti R."/>
            <person name="Tsui H.-C.T."/>
            <person name="Winkler M.E."/>
        </authorList>
    </citation>
    <scope>NUCLEOTIDE SEQUENCE</scope>
</reference>
<gene>
    <name evidence="1" type="ORF">METZ01_LOCUS403898</name>
</gene>
<evidence type="ECO:0000313" key="1">
    <source>
        <dbReference type="EMBL" id="SVD51044.1"/>
    </source>
</evidence>